<dbReference type="GO" id="GO:0010411">
    <property type="term" value="P:xyloglucan metabolic process"/>
    <property type="evidence" value="ECO:0007669"/>
    <property type="project" value="TreeGrafter"/>
</dbReference>
<keyword evidence="2" id="KW-1185">Reference proteome</keyword>
<evidence type="ECO:0000313" key="1">
    <source>
        <dbReference type="EMBL" id="MDF1586413.1"/>
    </source>
</evidence>
<protein>
    <submittedName>
        <fullName evidence="1">Sialidase family protein</fullName>
    </submittedName>
</protein>
<dbReference type="SUPFAM" id="SSF110296">
    <property type="entry name" value="Oligoxyloglucan reducing end-specific cellobiohydrolase"/>
    <property type="match status" value="1"/>
</dbReference>
<name>A0AAP3XR47_9PROT</name>
<gene>
    <name evidence="1" type="ORF">PZ740_08450</name>
</gene>
<dbReference type="InterPro" id="IPR052025">
    <property type="entry name" value="Xyloglucanase_GH74"/>
</dbReference>
<dbReference type="PANTHER" id="PTHR43739:SF5">
    <property type="entry name" value="EXO-ALPHA-SIALIDASE"/>
    <property type="match status" value="1"/>
</dbReference>
<reference evidence="1 2" key="1">
    <citation type="submission" date="2023-03" db="EMBL/GenBank/DDBJ databases">
        <title>YIM 152171 draft genome.</title>
        <authorList>
            <person name="Yang Z."/>
        </authorList>
    </citation>
    <scope>NUCLEOTIDE SEQUENCE [LARGE SCALE GENOMIC DNA]</scope>
    <source>
        <strain evidence="1 2">YIM 152171</strain>
    </source>
</reference>
<evidence type="ECO:0000313" key="2">
    <source>
        <dbReference type="Proteomes" id="UP001301140"/>
    </source>
</evidence>
<dbReference type="Proteomes" id="UP001301140">
    <property type="component" value="Unassembled WGS sequence"/>
</dbReference>
<dbReference type="RefSeq" id="WP_327788825.1">
    <property type="nucleotide sequence ID" value="NZ_JARGEQ010000082.1"/>
</dbReference>
<organism evidence="1 2">
    <name type="scientific">Marinimicrococcus flavescens</name>
    <dbReference type="NCBI Taxonomy" id="3031815"/>
    <lineage>
        <taxon>Bacteria</taxon>
        <taxon>Pseudomonadati</taxon>
        <taxon>Pseudomonadota</taxon>
        <taxon>Alphaproteobacteria</taxon>
        <taxon>Geminicoccales</taxon>
        <taxon>Geminicoccaceae</taxon>
        <taxon>Marinimicrococcus</taxon>
    </lineage>
</organism>
<dbReference type="CDD" id="cd15482">
    <property type="entry name" value="Sialidase_non-viral"/>
    <property type="match status" value="1"/>
</dbReference>
<dbReference type="EMBL" id="JARGEQ010000082">
    <property type="protein sequence ID" value="MDF1586413.1"/>
    <property type="molecule type" value="Genomic_DNA"/>
</dbReference>
<dbReference type="PANTHER" id="PTHR43739">
    <property type="entry name" value="XYLOGLUCANASE (EUROFUNG)"/>
    <property type="match status" value="1"/>
</dbReference>
<accession>A0AAP3XR47</accession>
<proteinExistence type="predicted"/>
<sequence>MSCRVLVLVGTRRGAFVLEADEGRRRWALRGPFCEASPVNHLVADLSTGMLHAGSGGWSGPAVWSSPDLGATWTPSFEGFGEVGETPVKAVWSLAAAGGRLLAGVEPAALFASDDNGRSWRHLPGLQEHPSRPHWEAGGGGLILHSIVPHAEDGERLWVGISAAGVFHTGDGGQTWEHRNRGTRADFLPEDQRYPEYGQCVHCVVAAPGMPERLYQQNHCGMYRSEDGGRSWVSIEEGLPSSFGFAAAAHPRNPDTLYLLPLNGDSAGRYVPDARAAVWRTLDGGGTWQALRHGLPQENAFFGVLRQAMATDPLEPAGVYFGTNTGALFASADEGESWTCLAAHLPAICSVETFVVNRS</sequence>
<dbReference type="AlphaFoldDB" id="A0AAP3XR47"/>
<comment type="caution">
    <text evidence="1">The sequence shown here is derived from an EMBL/GenBank/DDBJ whole genome shotgun (WGS) entry which is preliminary data.</text>
</comment>
<dbReference type="Gene3D" id="2.130.10.10">
    <property type="entry name" value="YVTN repeat-like/Quinoprotein amine dehydrogenase"/>
    <property type="match status" value="1"/>
</dbReference>
<dbReference type="InterPro" id="IPR015943">
    <property type="entry name" value="WD40/YVTN_repeat-like_dom_sf"/>
</dbReference>